<protein>
    <submittedName>
        <fullName evidence="1">Uncharacterized protein</fullName>
    </submittedName>
</protein>
<proteinExistence type="predicted"/>
<gene>
    <name evidence="1" type="ORF">PHIM7_164</name>
</gene>
<keyword evidence="2" id="KW-1185">Reference proteome</keyword>
<name>A0A0F6YP46_9CAUD</name>
<evidence type="ECO:0000313" key="2">
    <source>
        <dbReference type="Proteomes" id="UP000221947"/>
    </source>
</evidence>
<evidence type="ECO:0000313" key="1">
    <source>
        <dbReference type="EMBL" id="AKF12710.1"/>
    </source>
</evidence>
<reference evidence="1 2" key="1">
    <citation type="submission" date="2015-04" db="EMBL/GenBank/DDBJ databases">
        <authorList>
            <person name="Schouten J.T."/>
            <person name="Crockett J.T."/>
            <person name="Hodson T.S."/>
            <person name="Hyde J.R."/>
            <person name="Smith T.A."/>
            <person name="Merrill B.D."/>
            <person name="Crook M.B."/>
            <person name="Griffitts J.S."/>
            <person name="Burnett S.H."/>
            <person name="Grose J.H."/>
            <person name="Breakwell D.P."/>
        </authorList>
    </citation>
    <scope>NUCLEOTIDE SEQUENCE [LARGE SCALE GENOMIC DNA]</scope>
</reference>
<accession>A0A0F6YP46</accession>
<organism evidence="1 2">
    <name type="scientific">Sinorhizobium phage phiM7</name>
    <dbReference type="NCBI Taxonomy" id="1647403"/>
    <lineage>
        <taxon>Viruses</taxon>
        <taxon>Duplodnaviria</taxon>
        <taxon>Heunggongvirae</taxon>
        <taxon>Uroviricota</taxon>
        <taxon>Caudoviricetes</taxon>
        <taxon>Emdodecavirus</taxon>
        <taxon>Emdodecavirus M7</taxon>
    </lineage>
</organism>
<sequence>MGHYHTVHAVLGIVIRNKDQMNYIRDVIDEGDPDRFQKPHSDITVLIENISGRHIVIGELLASFNQYGEGEFTEISTEYIDSRKTDVRLEIGRNFPALPVENMNVRFFMFSDFY</sequence>
<dbReference type="EMBL" id="KR052480">
    <property type="protein sequence ID" value="AKF12710.1"/>
    <property type="molecule type" value="Genomic_DNA"/>
</dbReference>
<dbReference type="Proteomes" id="UP000221947">
    <property type="component" value="Segment"/>
</dbReference>